<accession>A0A103XXY6</accession>
<dbReference type="Gramene" id="KVH98884">
    <property type="protein sequence ID" value="KVH98884"/>
    <property type="gene ID" value="Ccrd_022869"/>
</dbReference>
<feature type="non-terminal residue" evidence="1">
    <location>
        <position position="54"/>
    </location>
</feature>
<dbReference type="AlphaFoldDB" id="A0A103XXY6"/>
<evidence type="ECO:0000313" key="1">
    <source>
        <dbReference type="EMBL" id="KVH98884.1"/>
    </source>
</evidence>
<evidence type="ECO:0000313" key="2">
    <source>
        <dbReference type="Proteomes" id="UP000243975"/>
    </source>
</evidence>
<keyword evidence="2" id="KW-1185">Reference proteome</keyword>
<gene>
    <name evidence="1" type="ORF">Ccrd_022869</name>
</gene>
<reference evidence="1 2" key="1">
    <citation type="journal article" date="2016" name="Sci. Rep.">
        <title>The genome sequence of the outbreeding globe artichoke constructed de novo incorporating a phase-aware low-pass sequencing strategy of F1 progeny.</title>
        <authorList>
            <person name="Scaglione D."/>
            <person name="Reyes-Chin-Wo S."/>
            <person name="Acquadro A."/>
            <person name="Froenicke L."/>
            <person name="Portis E."/>
            <person name="Beitel C."/>
            <person name="Tirone M."/>
            <person name="Mauro R."/>
            <person name="Lo Monaco A."/>
            <person name="Mauromicale G."/>
            <person name="Faccioli P."/>
            <person name="Cattivelli L."/>
            <person name="Rieseberg L."/>
            <person name="Michelmore R."/>
            <person name="Lanteri S."/>
        </authorList>
    </citation>
    <scope>NUCLEOTIDE SEQUENCE [LARGE SCALE GENOMIC DNA]</scope>
    <source>
        <strain evidence="1">2C</strain>
    </source>
</reference>
<dbReference type="EMBL" id="LEKV01003642">
    <property type="protein sequence ID" value="KVH98884.1"/>
    <property type="molecule type" value="Genomic_DNA"/>
</dbReference>
<comment type="caution">
    <text evidence="1">The sequence shown here is derived from an EMBL/GenBank/DDBJ whole genome shotgun (WGS) entry which is preliminary data.</text>
</comment>
<sequence length="54" mass="6466">DDDFESKLLTESEALQLHVFTLELRRLSFSGGVRVLRLQFRRQKFKSRSELVKR</sequence>
<protein>
    <submittedName>
        <fullName evidence="1">Uncharacterized protein</fullName>
    </submittedName>
</protein>
<feature type="non-terminal residue" evidence="1">
    <location>
        <position position="1"/>
    </location>
</feature>
<name>A0A103XXY6_CYNCS</name>
<proteinExistence type="predicted"/>
<dbReference type="Proteomes" id="UP000243975">
    <property type="component" value="Unassembled WGS sequence"/>
</dbReference>
<organism evidence="1 2">
    <name type="scientific">Cynara cardunculus var. scolymus</name>
    <name type="common">Globe artichoke</name>
    <name type="synonym">Cynara scolymus</name>
    <dbReference type="NCBI Taxonomy" id="59895"/>
    <lineage>
        <taxon>Eukaryota</taxon>
        <taxon>Viridiplantae</taxon>
        <taxon>Streptophyta</taxon>
        <taxon>Embryophyta</taxon>
        <taxon>Tracheophyta</taxon>
        <taxon>Spermatophyta</taxon>
        <taxon>Magnoliopsida</taxon>
        <taxon>eudicotyledons</taxon>
        <taxon>Gunneridae</taxon>
        <taxon>Pentapetalae</taxon>
        <taxon>asterids</taxon>
        <taxon>campanulids</taxon>
        <taxon>Asterales</taxon>
        <taxon>Asteraceae</taxon>
        <taxon>Carduoideae</taxon>
        <taxon>Cardueae</taxon>
        <taxon>Carduinae</taxon>
        <taxon>Cynara</taxon>
    </lineage>
</organism>